<reference evidence="2" key="1">
    <citation type="submission" date="2019-10" db="EMBL/GenBank/DDBJ databases">
        <authorList>
            <consortium name="DOE Joint Genome Institute"/>
            <person name="Kuo A."/>
            <person name="Miyauchi S."/>
            <person name="Kiss E."/>
            <person name="Drula E."/>
            <person name="Kohler A."/>
            <person name="Sanchez-Garcia M."/>
            <person name="Andreopoulos B."/>
            <person name="Barry K.W."/>
            <person name="Bonito G."/>
            <person name="Buee M."/>
            <person name="Carver A."/>
            <person name="Chen C."/>
            <person name="Cichocki N."/>
            <person name="Clum A."/>
            <person name="Culley D."/>
            <person name="Crous P.W."/>
            <person name="Fauchery L."/>
            <person name="Girlanda M."/>
            <person name="Hayes R."/>
            <person name="Keri Z."/>
            <person name="LaButti K."/>
            <person name="Lipzen A."/>
            <person name="Lombard V."/>
            <person name="Magnuson J."/>
            <person name="Maillard F."/>
            <person name="Morin E."/>
            <person name="Murat C."/>
            <person name="Nolan M."/>
            <person name="Ohm R."/>
            <person name="Pangilinan J."/>
            <person name="Pereira M."/>
            <person name="Perotto S."/>
            <person name="Peter M."/>
            <person name="Riley R."/>
            <person name="Sitrit Y."/>
            <person name="Stielow B."/>
            <person name="Szollosi G."/>
            <person name="Zifcakova L."/>
            <person name="Stursova M."/>
            <person name="Spatafora J.W."/>
            <person name="Tedersoo L."/>
            <person name="Vaario L.-M."/>
            <person name="Yamada A."/>
            <person name="Yan M."/>
            <person name="Wang P."/>
            <person name="Xu J."/>
            <person name="Bruns T."/>
            <person name="Baldrian P."/>
            <person name="Vilgalys R."/>
            <person name="Henrissat B."/>
            <person name="Grigoriev I.V."/>
            <person name="Hibbett D."/>
            <person name="Nagy L.G."/>
            <person name="Martin F.M."/>
        </authorList>
    </citation>
    <scope>NUCLEOTIDE SEQUENCE</scope>
    <source>
        <strain evidence="2">BED1</strain>
    </source>
</reference>
<proteinExistence type="predicted"/>
<dbReference type="AlphaFoldDB" id="A0AAD4G9S6"/>
<feature type="non-terminal residue" evidence="2">
    <location>
        <position position="217"/>
    </location>
</feature>
<comment type="caution">
    <text evidence="2">The sequence shown here is derived from an EMBL/GenBank/DDBJ whole genome shotgun (WGS) entry which is preliminary data.</text>
</comment>
<feature type="compositionally biased region" description="Acidic residues" evidence="1">
    <location>
        <begin position="163"/>
        <end position="176"/>
    </location>
</feature>
<feature type="region of interest" description="Disordered" evidence="1">
    <location>
        <begin position="160"/>
        <end position="217"/>
    </location>
</feature>
<protein>
    <submittedName>
        <fullName evidence="2">Uncharacterized protein</fullName>
    </submittedName>
</protein>
<reference evidence="2" key="2">
    <citation type="journal article" date="2020" name="Nat. Commun.">
        <title>Large-scale genome sequencing of mycorrhizal fungi provides insights into the early evolution of symbiotic traits.</title>
        <authorList>
            <person name="Miyauchi S."/>
            <person name="Kiss E."/>
            <person name="Kuo A."/>
            <person name="Drula E."/>
            <person name="Kohler A."/>
            <person name="Sanchez-Garcia M."/>
            <person name="Morin E."/>
            <person name="Andreopoulos B."/>
            <person name="Barry K.W."/>
            <person name="Bonito G."/>
            <person name="Buee M."/>
            <person name="Carver A."/>
            <person name="Chen C."/>
            <person name="Cichocki N."/>
            <person name="Clum A."/>
            <person name="Culley D."/>
            <person name="Crous P.W."/>
            <person name="Fauchery L."/>
            <person name="Girlanda M."/>
            <person name="Hayes R.D."/>
            <person name="Keri Z."/>
            <person name="LaButti K."/>
            <person name="Lipzen A."/>
            <person name="Lombard V."/>
            <person name="Magnuson J."/>
            <person name="Maillard F."/>
            <person name="Murat C."/>
            <person name="Nolan M."/>
            <person name="Ohm R.A."/>
            <person name="Pangilinan J."/>
            <person name="Pereira M.F."/>
            <person name="Perotto S."/>
            <person name="Peter M."/>
            <person name="Pfister S."/>
            <person name="Riley R."/>
            <person name="Sitrit Y."/>
            <person name="Stielow J.B."/>
            <person name="Szollosi G."/>
            <person name="Zifcakova L."/>
            <person name="Stursova M."/>
            <person name="Spatafora J.W."/>
            <person name="Tedersoo L."/>
            <person name="Vaario L.M."/>
            <person name="Yamada A."/>
            <person name="Yan M."/>
            <person name="Wang P."/>
            <person name="Xu J."/>
            <person name="Bruns T."/>
            <person name="Baldrian P."/>
            <person name="Vilgalys R."/>
            <person name="Dunand C."/>
            <person name="Henrissat B."/>
            <person name="Grigoriev I.V."/>
            <person name="Hibbett D."/>
            <person name="Nagy L.G."/>
            <person name="Martin F.M."/>
        </authorList>
    </citation>
    <scope>NUCLEOTIDE SEQUENCE</scope>
    <source>
        <strain evidence="2">BED1</strain>
    </source>
</reference>
<dbReference type="Proteomes" id="UP001194468">
    <property type="component" value="Unassembled WGS sequence"/>
</dbReference>
<accession>A0AAD4G9S6</accession>
<evidence type="ECO:0000313" key="2">
    <source>
        <dbReference type="EMBL" id="KAF8430924.1"/>
    </source>
</evidence>
<gene>
    <name evidence="2" type="ORF">L210DRAFT_863670</name>
</gene>
<feature type="compositionally biased region" description="Basic and acidic residues" evidence="1">
    <location>
        <begin position="202"/>
        <end position="211"/>
    </location>
</feature>
<evidence type="ECO:0000313" key="3">
    <source>
        <dbReference type="Proteomes" id="UP001194468"/>
    </source>
</evidence>
<name>A0AAD4G9S6_BOLED</name>
<dbReference type="EMBL" id="WHUW01000055">
    <property type="protein sequence ID" value="KAF8430924.1"/>
    <property type="molecule type" value="Genomic_DNA"/>
</dbReference>
<organism evidence="2 3">
    <name type="scientific">Boletus edulis BED1</name>
    <dbReference type="NCBI Taxonomy" id="1328754"/>
    <lineage>
        <taxon>Eukaryota</taxon>
        <taxon>Fungi</taxon>
        <taxon>Dikarya</taxon>
        <taxon>Basidiomycota</taxon>
        <taxon>Agaricomycotina</taxon>
        <taxon>Agaricomycetes</taxon>
        <taxon>Agaricomycetidae</taxon>
        <taxon>Boletales</taxon>
        <taxon>Boletineae</taxon>
        <taxon>Boletaceae</taxon>
        <taxon>Boletoideae</taxon>
        <taxon>Boletus</taxon>
    </lineage>
</organism>
<evidence type="ECO:0000256" key="1">
    <source>
        <dbReference type="SAM" id="MobiDB-lite"/>
    </source>
</evidence>
<keyword evidence="3" id="KW-1185">Reference proteome</keyword>
<sequence length="217" mass="23811">ISWEGIRTDMLVAWIMSHPADCHILFHDRSSSSSSMLTHGDKPSGKNKKEVAAAIAKHIFGQDPEHSSTYTVDLAKYTTSVTNRLSVLKRTYREHHACFTSTGGGIFPQEEVHCVFPYYDDLNSIWKDIPSFNSKLVSSKAGVNHAKSLLQIVKAKPLAGTEHDEDAMQDDSDAEEVNGGPAAWDAEQHDGDVSMNDGLEEGGEREGKAAVKDWLAV</sequence>